<organism evidence="2 3">
    <name type="scientific">Cellulosilyticum lentocellum (strain ATCC 49066 / DSM 5427 / NCIMB 11756 / RHM5)</name>
    <name type="common">Clostridium lentocellum</name>
    <dbReference type="NCBI Taxonomy" id="642492"/>
    <lineage>
        <taxon>Bacteria</taxon>
        <taxon>Bacillati</taxon>
        <taxon>Bacillota</taxon>
        <taxon>Clostridia</taxon>
        <taxon>Lachnospirales</taxon>
        <taxon>Cellulosilyticaceae</taxon>
        <taxon>Cellulosilyticum</taxon>
    </lineage>
</organism>
<gene>
    <name evidence="2" type="ordered locus">Clole_4177</name>
</gene>
<evidence type="ECO:0000313" key="3">
    <source>
        <dbReference type="Proteomes" id="UP000008467"/>
    </source>
</evidence>
<accession>F2JMT4</accession>
<keyword evidence="3" id="KW-1185">Reference proteome</keyword>
<feature type="region of interest" description="Disordered" evidence="1">
    <location>
        <begin position="57"/>
        <end position="108"/>
    </location>
</feature>
<reference evidence="2 3" key="1">
    <citation type="journal article" date="2011" name="J. Bacteriol.">
        <title>Complete genome sequence of the cellulose-degrading bacterium Cellulosilyticum lentocellum.</title>
        <authorList>
            <consortium name="US DOE Joint Genome Institute"/>
            <person name="Miller D.A."/>
            <person name="Suen G."/>
            <person name="Bruce D."/>
            <person name="Copeland A."/>
            <person name="Cheng J.F."/>
            <person name="Detter C."/>
            <person name="Goodwin L.A."/>
            <person name="Han C.S."/>
            <person name="Hauser L.J."/>
            <person name="Land M.L."/>
            <person name="Lapidus A."/>
            <person name="Lucas S."/>
            <person name="Meincke L."/>
            <person name="Pitluck S."/>
            <person name="Tapia R."/>
            <person name="Teshima H."/>
            <person name="Woyke T."/>
            <person name="Fox B.G."/>
            <person name="Angert E.R."/>
            <person name="Currie C.R."/>
        </authorList>
    </citation>
    <scope>NUCLEOTIDE SEQUENCE [LARGE SCALE GENOMIC DNA]</scope>
    <source>
        <strain evidence="3">ATCC 49066 / DSM 5427 / NCIMB 11756 / RHM5</strain>
    </source>
</reference>
<feature type="compositionally biased region" description="Basic and acidic residues" evidence="1">
    <location>
        <begin position="57"/>
        <end position="66"/>
    </location>
</feature>
<sequence length="108" mass="12452">MNKLALKKLLQAKQLEYEAIKEIMLEAMRAHVELAEEEALSFIKEVAWTMFWKDDSRESADAEGVRSKANNQSYNSEKENQDINNKDIKQSTRANGRSKKIKIDFSEG</sequence>
<dbReference type="AlphaFoldDB" id="F2JMT4"/>
<evidence type="ECO:0000256" key="1">
    <source>
        <dbReference type="SAM" id="MobiDB-lite"/>
    </source>
</evidence>
<feature type="compositionally biased region" description="Basic and acidic residues" evidence="1">
    <location>
        <begin position="76"/>
        <end position="90"/>
    </location>
</feature>
<evidence type="ECO:0000313" key="2">
    <source>
        <dbReference type="EMBL" id="ADZ85849.1"/>
    </source>
</evidence>
<dbReference type="RefSeq" id="WP_013659120.1">
    <property type="nucleotide sequence ID" value="NC_015275.1"/>
</dbReference>
<dbReference type="Proteomes" id="UP000008467">
    <property type="component" value="Chromosome"/>
</dbReference>
<dbReference type="STRING" id="642492.Clole_4177"/>
<protein>
    <submittedName>
        <fullName evidence="2">Uncharacterized protein</fullName>
    </submittedName>
</protein>
<name>F2JMT4_CELLD</name>
<dbReference type="EMBL" id="CP002582">
    <property type="protein sequence ID" value="ADZ85849.1"/>
    <property type="molecule type" value="Genomic_DNA"/>
</dbReference>
<dbReference type="HOGENOM" id="CLU_2192301_0_0_9"/>
<dbReference type="KEGG" id="cle:Clole_4177"/>
<proteinExistence type="predicted"/>